<proteinExistence type="predicted"/>
<accession>A0A7W3NF28</accession>
<name>A0A7W3NF28_PRIAR</name>
<keyword evidence="2" id="KW-1185">Reference proteome</keyword>
<sequence>MVVSIRTGNMLLLCSDNLDDEELWIEKLGIQMIDIIKCKAFL</sequence>
<reference evidence="1" key="1">
    <citation type="submission" date="2020-08" db="EMBL/GenBank/DDBJ databases">
        <title>Functional genomics of gut bacteria from endangered species of beetles.</title>
        <authorList>
            <person name="Carlos-Shanley C."/>
        </authorList>
    </citation>
    <scope>NUCLEOTIDE SEQUENCE [LARGE SCALE GENOMIC DNA]</scope>
    <source>
        <strain evidence="1">S00060</strain>
    </source>
</reference>
<comment type="caution">
    <text evidence="1">The sequence shown here is derived from an EMBL/GenBank/DDBJ whole genome shotgun (WGS) entry which is preliminary data.</text>
</comment>
<evidence type="ECO:0000313" key="2">
    <source>
        <dbReference type="Proteomes" id="UP000543174"/>
    </source>
</evidence>
<dbReference type="EMBL" id="JACJHT010000006">
    <property type="protein sequence ID" value="MBA9041834.1"/>
    <property type="molecule type" value="Genomic_DNA"/>
</dbReference>
<dbReference type="Proteomes" id="UP000543174">
    <property type="component" value="Unassembled WGS sequence"/>
</dbReference>
<dbReference type="AlphaFoldDB" id="A0A7W3NF28"/>
<protein>
    <submittedName>
        <fullName evidence="1">Uncharacterized protein</fullName>
    </submittedName>
</protein>
<gene>
    <name evidence="1" type="ORF">HNP21_004964</name>
</gene>
<evidence type="ECO:0000313" key="1">
    <source>
        <dbReference type="EMBL" id="MBA9041834.1"/>
    </source>
</evidence>
<organism evidence="1 2">
    <name type="scientific">Priestia aryabhattai</name>
    <name type="common">Bacillus aryabhattai</name>
    <dbReference type="NCBI Taxonomy" id="412384"/>
    <lineage>
        <taxon>Bacteria</taxon>
        <taxon>Bacillati</taxon>
        <taxon>Bacillota</taxon>
        <taxon>Bacilli</taxon>
        <taxon>Bacillales</taxon>
        <taxon>Bacillaceae</taxon>
        <taxon>Priestia</taxon>
    </lineage>
</organism>
<dbReference type="RefSeq" id="WP_182527831.1">
    <property type="nucleotide sequence ID" value="NZ_JACJHT010000006.1"/>
</dbReference>